<comment type="similarity">
    <text evidence="2">Belongs to the glycosyl hydrolase 20 family.</text>
</comment>
<dbReference type="Gene3D" id="3.20.20.80">
    <property type="entry name" value="Glycosidases"/>
    <property type="match status" value="1"/>
</dbReference>
<proteinExistence type="inferred from homology"/>
<dbReference type="GeneID" id="18885608"/>
<dbReference type="eggNOG" id="KOG2499">
    <property type="taxonomic scope" value="Eukaryota"/>
</dbReference>
<dbReference type="InterPro" id="IPR029018">
    <property type="entry name" value="Hex-like_dom2"/>
</dbReference>
<protein>
    <recommendedName>
        <fullName evidence="3">beta-N-acetylhexosaminidase</fullName>
        <ecNumber evidence="3">3.2.1.52</ecNumber>
    </recommendedName>
</protein>
<comment type="catalytic activity">
    <reaction evidence="1">
        <text>Hydrolysis of terminal non-reducing N-acetyl-D-hexosamine residues in N-acetyl-beta-D-hexosaminides.</text>
        <dbReference type="EC" id="3.2.1.52"/>
    </reaction>
</comment>
<evidence type="ECO:0000259" key="7">
    <source>
        <dbReference type="Pfam" id="PF00728"/>
    </source>
</evidence>
<dbReference type="OMA" id="GNNYHAT"/>
<keyword evidence="6" id="KW-0732">Signal</keyword>
<dbReference type="Gene3D" id="3.30.379.10">
    <property type="entry name" value="Chitobiase/beta-hexosaminidase domain 2-like"/>
    <property type="match status" value="1"/>
</dbReference>
<evidence type="ECO:0000256" key="6">
    <source>
        <dbReference type="SAM" id="SignalP"/>
    </source>
</evidence>
<dbReference type="Proteomes" id="UP000054196">
    <property type="component" value="Unassembled WGS sequence"/>
</dbReference>
<dbReference type="SUPFAM" id="SSF55545">
    <property type="entry name" value="beta-N-acetylhexosaminidase-like domain"/>
    <property type="match status" value="1"/>
</dbReference>
<evidence type="ECO:0000313" key="9">
    <source>
        <dbReference type="Proteomes" id="UP000054196"/>
    </source>
</evidence>
<dbReference type="InterPro" id="IPR025705">
    <property type="entry name" value="Beta_hexosaminidase_sua/sub"/>
</dbReference>
<evidence type="ECO:0000256" key="5">
    <source>
        <dbReference type="PIRSR" id="PIRSR625705-1"/>
    </source>
</evidence>
<sequence length="694" mass="75594">MIAPIVLLRLSTLSLLCNLVAVLGAKLNLDVLPKPLSWTVSPSGAVFDLKRPLSIVVDSAFASESTNSTLSLIPPTLLNFAHTFATDVENTYGSRASVITAHSALSTGIFLTVAPTNLTLADGSPSTESYTISSSSKLVSVSGASPLAVFWATRTILQTAVLNDGIFPAGDVLDGPDYAIRGHMLDVGRHWYSAGYLTEICSYLSYFKMNEFHLHLSDNANPSECVFRSPTKWLEYYARFRLYSDNPAFAGLALKNESYDRQTFDKLQQDCAARGVTIIPEIEAPGHSVRLARHLPYWDTSGRWPTLLNLTIPASTSIVEDIWTEFLPWFHSTEVSIGADEYPSDLANEYVTFVNALDDHIRSTSHKAIRAWGTKEPSTTMSISKDVTIQHWALFDDDPVEVVNDGYPIINSQDWVFYVVIKYSTSYPPPANITRFFNFGQPSTGLTWNASLFNYTDAAHNPSPSTPLLRGAIAPVWNDNGPAASTDLEHYYETRELIPVSAALSWGAHGLTQEVFEGTVSNFFTTAPAQNLARVVKSEGPTILQYDFVSGSLEDKSGNGYNAQIGGHGAHFTDQGLVLTPSSSLETPLGSKGLNHTYTISLALSKHATVRVSGPDTVLTLRDGQAPTMRASNGFDYPLRDLATNATLPVGLTKGTTITFATTELAGTEAWQDGRKIGAFNTPLSHFLNATYYA</sequence>
<dbReference type="InterPro" id="IPR015883">
    <property type="entry name" value="Glyco_hydro_20_cat"/>
</dbReference>
<feature type="domain" description="Glycoside hydrolase family 20 catalytic" evidence="7">
    <location>
        <begin position="178"/>
        <end position="452"/>
    </location>
</feature>
<reference evidence="9" key="1">
    <citation type="journal article" date="2012" name="Science">
        <title>The Paleozoic origin of enzymatic lignin decomposition reconstructed from 31 fungal genomes.</title>
        <authorList>
            <person name="Floudas D."/>
            <person name="Binder M."/>
            <person name="Riley R."/>
            <person name="Barry K."/>
            <person name="Blanchette R.A."/>
            <person name="Henrissat B."/>
            <person name="Martinez A.T."/>
            <person name="Otillar R."/>
            <person name="Spatafora J.W."/>
            <person name="Yadav J.S."/>
            <person name="Aerts A."/>
            <person name="Benoit I."/>
            <person name="Boyd A."/>
            <person name="Carlson A."/>
            <person name="Copeland A."/>
            <person name="Coutinho P.M."/>
            <person name="de Vries R.P."/>
            <person name="Ferreira P."/>
            <person name="Findley K."/>
            <person name="Foster B."/>
            <person name="Gaskell J."/>
            <person name="Glotzer D."/>
            <person name="Gorecki P."/>
            <person name="Heitman J."/>
            <person name="Hesse C."/>
            <person name="Hori C."/>
            <person name="Igarashi K."/>
            <person name="Jurgens J.A."/>
            <person name="Kallen N."/>
            <person name="Kersten P."/>
            <person name="Kohler A."/>
            <person name="Kuees U."/>
            <person name="Kumar T.K.A."/>
            <person name="Kuo A."/>
            <person name="LaButti K."/>
            <person name="Larrondo L.F."/>
            <person name="Lindquist E."/>
            <person name="Ling A."/>
            <person name="Lombard V."/>
            <person name="Lucas S."/>
            <person name="Lundell T."/>
            <person name="Martin R."/>
            <person name="McLaughlin D.J."/>
            <person name="Morgenstern I."/>
            <person name="Morin E."/>
            <person name="Murat C."/>
            <person name="Nagy L.G."/>
            <person name="Nolan M."/>
            <person name="Ohm R.A."/>
            <person name="Patyshakuliyeva A."/>
            <person name="Rokas A."/>
            <person name="Ruiz-Duenas F.J."/>
            <person name="Sabat G."/>
            <person name="Salamov A."/>
            <person name="Samejima M."/>
            <person name="Schmutz J."/>
            <person name="Slot J.C."/>
            <person name="St John F."/>
            <person name="Stenlid J."/>
            <person name="Sun H."/>
            <person name="Sun S."/>
            <person name="Syed K."/>
            <person name="Tsang A."/>
            <person name="Wiebenga A."/>
            <person name="Young D."/>
            <person name="Pisabarro A."/>
            <person name="Eastwood D.C."/>
            <person name="Martin F."/>
            <person name="Cullen D."/>
            <person name="Grigoriev I.V."/>
            <person name="Hibbett D.S."/>
        </authorList>
    </citation>
    <scope>NUCLEOTIDE SEQUENCE [LARGE SCALE GENOMIC DNA]</scope>
    <source>
        <strain evidence="9">HHB-11173 SS5</strain>
    </source>
</reference>
<dbReference type="EMBL" id="JH687553">
    <property type="protein sequence ID" value="EIN04596.1"/>
    <property type="molecule type" value="Genomic_DNA"/>
</dbReference>
<organism evidence="8 9">
    <name type="scientific">Punctularia strigosozonata (strain HHB-11173)</name>
    <name type="common">White-rot fungus</name>
    <dbReference type="NCBI Taxonomy" id="741275"/>
    <lineage>
        <taxon>Eukaryota</taxon>
        <taxon>Fungi</taxon>
        <taxon>Dikarya</taxon>
        <taxon>Basidiomycota</taxon>
        <taxon>Agaricomycotina</taxon>
        <taxon>Agaricomycetes</taxon>
        <taxon>Corticiales</taxon>
        <taxon>Punctulariaceae</taxon>
        <taxon>Punctularia</taxon>
    </lineage>
</organism>
<dbReference type="KEGG" id="psq:PUNSTDRAFT_75856"/>
<dbReference type="SUPFAM" id="SSF51445">
    <property type="entry name" value="(Trans)glycosidases"/>
    <property type="match status" value="1"/>
</dbReference>
<dbReference type="AlphaFoldDB" id="R7S5D6"/>
<feature type="signal peptide" evidence="6">
    <location>
        <begin position="1"/>
        <end position="24"/>
    </location>
</feature>
<evidence type="ECO:0000256" key="1">
    <source>
        <dbReference type="ARBA" id="ARBA00001231"/>
    </source>
</evidence>
<evidence type="ECO:0000256" key="2">
    <source>
        <dbReference type="ARBA" id="ARBA00006285"/>
    </source>
</evidence>
<name>R7S5D6_PUNST</name>
<evidence type="ECO:0000313" key="8">
    <source>
        <dbReference type="EMBL" id="EIN04596.1"/>
    </source>
</evidence>
<dbReference type="OrthoDB" id="428480at2759"/>
<dbReference type="RefSeq" id="XP_007387989.1">
    <property type="nucleotide sequence ID" value="XM_007387927.1"/>
</dbReference>
<accession>R7S5D6</accession>
<evidence type="ECO:0000256" key="4">
    <source>
        <dbReference type="ARBA" id="ARBA00022801"/>
    </source>
</evidence>
<dbReference type="GO" id="GO:0004563">
    <property type="term" value="F:beta-N-acetylhexosaminidase activity"/>
    <property type="evidence" value="ECO:0007669"/>
    <property type="project" value="UniProtKB-EC"/>
</dbReference>
<evidence type="ECO:0000256" key="3">
    <source>
        <dbReference type="ARBA" id="ARBA00012663"/>
    </source>
</evidence>
<gene>
    <name evidence="8" type="ORF">PUNSTDRAFT_75856</name>
</gene>
<dbReference type="Pfam" id="PF00728">
    <property type="entry name" value="Glyco_hydro_20"/>
    <property type="match status" value="1"/>
</dbReference>
<dbReference type="InterPro" id="IPR017853">
    <property type="entry name" value="GH"/>
</dbReference>
<dbReference type="HOGENOM" id="CLU_010969_1_0_1"/>
<feature type="chain" id="PRO_5004443844" description="beta-N-acetylhexosaminidase" evidence="6">
    <location>
        <begin position="25"/>
        <end position="694"/>
    </location>
</feature>
<dbReference type="PANTHER" id="PTHR43678">
    <property type="entry name" value="PUTATIVE (AFU_ORTHOLOGUE AFUA_2G00640)-RELATED"/>
    <property type="match status" value="1"/>
</dbReference>
<dbReference type="InterPro" id="IPR052764">
    <property type="entry name" value="GH20_Enzymes"/>
</dbReference>
<dbReference type="PRINTS" id="PR00738">
    <property type="entry name" value="GLHYDRLASE20"/>
</dbReference>
<dbReference type="GO" id="GO:0005975">
    <property type="term" value="P:carbohydrate metabolic process"/>
    <property type="evidence" value="ECO:0007669"/>
    <property type="project" value="InterPro"/>
</dbReference>
<dbReference type="EC" id="3.2.1.52" evidence="3"/>
<dbReference type="CDD" id="cd06564">
    <property type="entry name" value="GH20_DspB_LnbB-like"/>
    <property type="match status" value="1"/>
</dbReference>
<keyword evidence="4 8" id="KW-0378">Hydrolase</keyword>
<dbReference type="PANTHER" id="PTHR43678:SF1">
    <property type="entry name" value="BETA-N-ACETYLHEXOSAMINIDASE"/>
    <property type="match status" value="1"/>
</dbReference>
<keyword evidence="9" id="KW-1185">Reference proteome</keyword>
<feature type="active site" description="Proton donor" evidence="5">
    <location>
        <position position="341"/>
    </location>
</feature>